<dbReference type="AlphaFoldDB" id="A0A3S4HJ94"/>
<evidence type="ECO:0000256" key="4">
    <source>
        <dbReference type="ARBA" id="ARBA00022692"/>
    </source>
</evidence>
<name>A0A3S4HJ94_CHRVL</name>
<protein>
    <submittedName>
        <fullName evidence="8">Type III secretion system protein SpaR</fullName>
    </submittedName>
</protein>
<dbReference type="EMBL" id="LR134182">
    <property type="protein sequence ID" value="VEB43303.1"/>
    <property type="molecule type" value="Genomic_DNA"/>
</dbReference>
<comment type="similarity">
    <text evidence="2">Belongs to the FliR/MopE/SpaR family.</text>
</comment>
<keyword evidence="6 7" id="KW-0472">Membrane</keyword>
<evidence type="ECO:0000256" key="2">
    <source>
        <dbReference type="ARBA" id="ARBA00009772"/>
    </source>
</evidence>
<feature type="transmembrane region" description="Helical" evidence="7">
    <location>
        <begin position="33"/>
        <end position="56"/>
    </location>
</feature>
<dbReference type="Proteomes" id="UP000275777">
    <property type="component" value="Chromosome"/>
</dbReference>
<dbReference type="Pfam" id="PF01311">
    <property type="entry name" value="Bac_export_1"/>
    <property type="match status" value="1"/>
</dbReference>
<evidence type="ECO:0000256" key="7">
    <source>
        <dbReference type="SAM" id="Phobius"/>
    </source>
</evidence>
<evidence type="ECO:0000256" key="1">
    <source>
        <dbReference type="ARBA" id="ARBA00004651"/>
    </source>
</evidence>
<evidence type="ECO:0000256" key="5">
    <source>
        <dbReference type="ARBA" id="ARBA00022989"/>
    </source>
</evidence>
<gene>
    <name evidence="8" type="ORF">NCTC9695_03759</name>
</gene>
<evidence type="ECO:0000313" key="9">
    <source>
        <dbReference type="Proteomes" id="UP000275777"/>
    </source>
</evidence>
<dbReference type="InterPro" id="IPR002010">
    <property type="entry name" value="T3SS_IM_R"/>
</dbReference>
<evidence type="ECO:0000313" key="8">
    <source>
        <dbReference type="EMBL" id="VEB43303.1"/>
    </source>
</evidence>
<comment type="subcellular location">
    <subcellularLocation>
        <location evidence="1">Cell membrane</location>
        <topology evidence="1">Multi-pass membrane protein</topology>
    </subcellularLocation>
</comment>
<dbReference type="PANTHER" id="PTHR30065:SF1">
    <property type="entry name" value="SURFACE PRESENTATION OF ANTIGENS PROTEIN SPAR"/>
    <property type="match status" value="1"/>
</dbReference>
<proteinExistence type="inferred from homology"/>
<organism evidence="8 9">
    <name type="scientific">Chromobacterium violaceum</name>
    <dbReference type="NCBI Taxonomy" id="536"/>
    <lineage>
        <taxon>Bacteria</taxon>
        <taxon>Pseudomonadati</taxon>
        <taxon>Pseudomonadota</taxon>
        <taxon>Betaproteobacteria</taxon>
        <taxon>Neisseriales</taxon>
        <taxon>Chromobacteriaceae</taxon>
        <taxon>Chromobacterium</taxon>
    </lineage>
</organism>
<dbReference type="GO" id="GO:0006605">
    <property type="term" value="P:protein targeting"/>
    <property type="evidence" value="ECO:0007669"/>
    <property type="project" value="InterPro"/>
</dbReference>
<reference evidence="8 9" key="1">
    <citation type="submission" date="2018-12" db="EMBL/GenBank/DDBJ databases">
        <authorList>
            <consortium name="Pathogen Informatics"/>
        </authorList>
    </citation>
    <scope>NUCLEOTIDE SEQUENCE [LARGE SCALE GENOMIC DNA]</scope>
    <source>
        <strain evidence="8 9">NCTC9695</strain>
    </source>
</reference>
<keyword evidence="4 7" id="KW-0812">Transmembrane</keyword>
<keyword evidence="3" id="KW-1003">Cell membrane</keyword>
<keyword evidence="5 7" id="KW-1133">Transmembrane helix</keyword>
<sequence>MATLLLSEAVLGLLSRFAPQMNAFAVSLTVKSAAALLIMLLYFAPVLPDAVAGLALRPGALGTWLVR</sequence>
<evidence type="ECO:0000256" key="6">
    <source>
        <dbReference type="ARBA" id="ARBA00023136"/>
    </source>
</evidence>
<dbReference type="PANTHER" id="PTHR30065">
    <property type="entry name" value="FLAGELLAR BIOSYNTHETIC PROTEIN FLIR"/>
    <property type="match status" value="1"/>
</dbReference>
<accession>A0A3S4HJ94</accession>
<evidence type="ECO:0000256" key="3">
    <source>
        <dbReference type="ARBA" id="ARBA00022475"/>
    </source>
</evidence>
<dbReference type="GO" id="GO:0005886">
    <property type="term" value="C:plasma membrane"/>
    <property type="evidence" value="ECO:0007669"/>
    <property type="project" value="UniProtKB-SubCell"/>
</dbReference>